<sequence>MDEEKGKYLKKLKDLFVEESIEEFEKAFQDENVRTSLDPTCTIEYDIDTGVKEDDILEEDGKIYKVYYALGKIDKVLKKGFKLNEYGSEISYNPITKKYIVCCKEDNECIEYDRISGLLRPGR</sequence>
<accession>A0ABT2EYL4</accession>
<evidence type="ECO:0000313" key="1">
    <source>
        <dbReference type="EMBL" id="MCS3922015.1"/>
    </source>
</evidence>
<dbReference type="RefSeq" id="WP_259051158.1">
    <property type="nucleotide sequence ID" value="NZ_JANUCQ010000002.1"/>
</dbReference>
<protein>
    <submittedName>
        <fullName evidence="1">Uncharacterized protein</fullName>
    </submittedName>
</protein>
<proteinExistence type="predicted"/>
<organism evidence="1 2">
    <name type="scientific">Methanococcus voltae PS</name>
    <dbReference type="NCBI Taxonomy" id="523842"/>
    <lineage>
        <taxon>Archaea</taxon>
        <taxon>Methanobacteriati</taxon>
        <taxon>Methanobacteriota</taxon>
        <taxon>Methanomada group</taxon>
        <taxon>Methanococci</taxon>
        <taxon>Methanococcales</taxon>
        <taxon>Methanococcaceae</taxon>
        <taxon>Methanococcus</taxon>
    </lineage>
</organism>
<gene>
    <name evidence="1" type="ORF">M2325_000700</name>
</gene>
<comment type="caution">
    <text evidence="1">The sequence shown here is derived from an EMBL/GenBank/DDBJ whole genome shotgun (WGS) entry which is preliminary data.</text>
</comment>
<name>A0ABT2EYL4_METVO</name>
<dbReference type="Proteomes" id="UP001140258">
    <property type="component" value="Unassembled WGS sequence"/>
</dbReference>
<dbReference type="EMBL" id="JANUCQ010000002">
    <property type="protein sequence ID" value="MCS3922015.1"/>
    <property type="molecule type" value="Genomic_DNA"/>
</dbReference>
<evidence type="ECO:0000313" key="2">
    <source>
        <dbReference type="Proteomes" id="UP001140258"/>
    </source>
</evidence>
<keyword evidence="2" id="KW-1185">Reference proteome</keyword>
<reference evidence="1" key="1">
    <citation type="submission" date="2022-08" db="EMBL/GenBank/DDBJ databases">
        <title>Genomic Encyclopedia of Type Strains, Phase V (KMG-V): Genome sequencing to study the core and pangenomes of soil and plant-associated prokaryotes.</title>
        <authorList>
            <person name="Whitman W."/>
        </authorList>
    </citation>
    <scope>NUCLEOTIDE SEQUENCE</scope>
    <source>
        <strain evidence="1">PS</strain>
    </source>
</reference>